<comment type="cofactor">
    <cofactor evidence="9">
        <name>Cu cation</name>
        <dbReference type="ChEBI" id="CHEBI:23378"/>
    </cofactor>
    <text evidence="9">Contains 1 topaquinone per subunit.</text>
</comment>
<dbReference type="EC" id="1.4.3.-" evidence="9"/>
<dbReference type="EMBL" id="GL876977">
    <property type="protein sequence ID" value="KLU91439.1"/>
    <property type="molecule type" value="Genomic_DNA"/>
</dbReference>
<accession>A0A0C4EBB2</accession>
<dbReference type="GO" id="GO:0005507">
    <property type="term" value="F:copper ion binding"/>
    <property type="evidence" value="ECO:0007669"/>
    <property type="project" value="InterPro"/>
</dbReference>
<feature type="domain" description="Copper amine oxidase catalytic" evidence="11">
    <location>
        <begin position="212"/>
        <end position="600"/>
    </location>
</feature>
<keyword evidence="14" id="KW-1185">Reference proteome</keyword>
<dbReference type="GO" id="GO:0009308">
    <property type="term" value="P:amine metabolic process"/>
    <property type="evidence" value="ECO:0007669"/>
    <property type="project" value="UniProtKB-UniRule"/>
</dbReference>
<dbReference type="Proteomes" id="UP000011715">
    <property type="component" value="Unassembled WGS sequence"/>
</dbReference>
<dbReference type="PANTHER" id="PTHR10638">
    <property type="entry name" value="COPPER AMINE OXIDASE"/>
    <property type="match status" value="1"/>
</dbReference>
<evidence type="ECO:0000256" key="3">
    <source>
        <dbReference type="ARBA" id="ARBA00022723"/>
    </source>
</evidence>
<reference evidence="12" key="3">
    <citation type="submission" date="2011-03" db="EMBL/GenBank/DDBJ databases">
        <title>Annotation of Magnaporthe poae ATCC 64411.</title>
        <authorList>
            <person name="Ma L.-J."/>
            <person name="Dead R."/>
            <person name="Young S.K."/>
            <person name="Zeng Q."/>
            <person name="Gargeya S."/>
            <person name="Fitzgerald M."/>
            <person name="Haas B."/>
            <person name="Abouelleil A."/>
            <person name="Alvarado L."/>
            <person name="Arachchi H.M."/>
            <person name="Berlin A."/>
            <person name="Brown A."/>
            <person name="Chapman S.B."/>
            <person name="Chen Z."/>
            <person name="Dunbar C."/>
            <person name="Freedman E."/>
            <person name="Gearin G."/>
            <person name="Gellesch M."/>
            <person name="Goldberg J."/>
            <person name="Griggs A."/>
            <person name="Gujja S."/>
            <person name="Heiman D."/>
            <person name="Howarth C."/>
            <person name="Larson L."/>
            <person name="Lui A."/>
            <person name="MacDonald P.J.P."/>
            <person name="Mehta T."/>
            <person name="Montmayeur A."/>
            <person name="Murphy C."/>
            <person name="Neiman D."/>
            <person name="Pearson M."/>
            <person name="Priest M."/>
            <person name="Roberts A."/>
            <person name="Saif S."/>
            <person name="Shea T."/>
            <person name="Shenoy N."/>
            <person name="Sisk P."/>
            <person name="Stolte C."/>
            <person name="Sykes S."/>
            <person name="Yandava C."/>
            <person name="Wortman J."/>
            <person name="Nusbaum C."/>
            <person name="Birren B."/>
        </authorList>
    </citation>
    <scope>NUCLEOTIDE SEQUENCE</scope>
    <source>
        <strain evidence="12">ATCC 64411</strain>
    </source>
</reference>
<evidence type="ECO:0000256" key="7">
    <source>
        <dbReference type="PIRSR" id="PIRSR600269-50"/>
    </source>
</evidence>
<dbReference type="GO" id="GO:0048038">
    <property type="term" value="F:quinone binding"/>
    <property type="evidence" value="ECO:0007669"/>
    <property type="project" value="InterPro"/>
</dbReference>
<dbReference type="PRINTS" id="PR00766">
    <property type="entry name" value="CUDAOXIDASE"/>
</dbReference>
<gene>
    <name evidence="12" type="ORF">MAPG_09959</name>
</gene>
<evidence type="ECO:0000256" key="8">
    <source>
        <dbReference type="PIRSR" id="PIRSR600269-51"/>
    </source>
</evidence>
<comment type="cofactor">
    <cofactor evidence="1">
        <name>Cu cation</name>
        <dbReference type="ChEBI" id="CHEBI:23378"/>
    </cofactor>
</comment>
<evidence type="ECO:0000256" key="10">
    <source>
        <dbReference type="SAM" id="SignalP"/>
    </source>
</evidence>
<dbReference type="AlphaFoldDB" id="A0A0C4EBB2"/>
<dbReference type="Gene3D" id="2.70.98.20">
    <property type="entry name" value="Copper amine oxidase, catalytic domain"/>
    <property type="match status" value="1"/>
</dbReference>
<feature type="modified residue" description="2',4',5'-topaquinone" evidence="8">
    <location>
        <position position="351"/>
    </location>
</feature>
<evidence type="ECO:0000313" key="13">
    <source>
        <dbReference type="EnsemblFungi" id="MAPG_09959T0"/>
    </source>
</evidence>
<feature type="active site" description="Schiff-base intermediate with substrate; via topaquinone" evidence="7">
    <location>
        <position position="351"/>
    </location>
</feature>
<dbReference type="Gene3D" id="3.10.450.40">
    <property type="match status" value="1"/>
</dbReference>
<keyword evidence="5 9" id="KW-0560">Oxidoreductase</keyword>
<evidence type="ECO:0000256" key="9">
    <source>
        <dbReference type="RuleBase" id="RU000672"/>
    </source>
</evidence>
<keyword evidence="4 7" id="KW-0801">TPQ</keyword>
<dbReference type="OrthoDB" id="3341590at2759"/>
<protein>
    <recommendedName>
        <fullName evidence="9">Amine oxidase</fullName>
        <ecNumber evidence="9">1.4.3.-</ecNumber>
    </recommendedName>
</protein>
<dbReference type="InterPro" id="IPR016182">
    <property type="entry name" value="Cu_amine_oxidase_N-reg"/>
</dbReference>
<reference evidence="13" key="5">
    <citation type="submission" date="2015-06" db="UniProtKB">
        <authorList>
            <consortium name="EnsemblFungi"/>
        </authorList>
    </citation>
    <scope>IDENTIFICATION</scope>
    <source>
        <strain evidence="13">ATCC 64411</strain>
    </source>
</reference>
<keyword evidence="10" id="KW-0732">Signal</keyword>
<dbReference type="GO" id="GO:0008131">
    <property type="term" value="F:primary methylamine oxidase activity"/>
    <property type="evidence" value="ECO:0007669"/>
    <property type="project" value="InterPro"/>
</dbReference>
<evidence type="ECO:0000256" key="4">
    <source>
        <dbReference type="ARBA" id="ARBA00022772"/>
    </source>
</evidence>
<dbReference type="VEuPathDB" id="FungiDB:MAPG_09959"/>
<dbReference type="EMBL" id="ADBL01002557">
    <property type="status" value="NOT_ANNOTATED_CDS"/>
    <property type="molecule type" value="Genomic_DNA"/>
</dbReference>
<dbReference type="SUPFAM" id="SSF54416">
    <property type="entry name" value="Amine oxidase N-terminal region"/>
    <property type="match status" value="1"/>
</dbReference>
<dbReference type="EnsemblFungi" id="MAPG_09959T0">
    <property type="protein sequence ID" value="MAPG_09959T0"/>
    <property type="gene ID" value="MAPG_09959"/>
</dbReference>
<evidence type="ECO:0000313" key="12">
    <source>
        <dbReference type="EMBL" id="KLU91439.1"/>
    </source>
</evidence>
<reference evidence="13" key="4">
    <citation type="journal article" date="2015" name="G3 (Bethesda)">
        <title>Genome sequences of three phytopathogenic species of the Magnaporthaceae family of fungi.</title>
        <authorList>
            <person name="Okagaki L.H."/>
            <person name="Nunes C.C."/>
            <person name="Sailsbery J."/>
            <person name="Clay B."/>
            <person name="Brown D."/>
            <person name="John T."/>
            <person name="Oh Y."/>
            <person name="Young N."/>
            <person name="Fitzgerald M."/>
            <person name="Haas B.J."/>
            <person name="Zeng Q."/>
            <person name="Young S."/>
            <person name="Adiconis X."/>
            <person name="Fan L."/>
            <person name="Levin J.Z."/>
            <person name="Mitchell T.K."/>
            <person name="Okubara P.A."/>
            <person name="Farman M.L."/>
            <person name="Kohn L.M."/>
            <person name="Birren B."/>
            <person name="Ma L.-J."/>
            <person name="Dean R.A."/>
        </authorList>
    </citation>
    <scope>NUCLEOTIDE SEQUENCE</scope>
    <source>
        <strain evidence="13">ATCC 64411 / 73-15</strain>
    </source>
</reference>
<evidence type="ECO:0000256" key="6">
    <source>
        <dbReference type="ARBA" id="ARBA00023008"/>
    </source>
</evidence>
<keyword evidence="6 9" id="KW-0186">Copper</keyword>
<evidence type="ECO:0000256" key="1">
    <source>
        <dbReference type="ARBA" id="ARBA00001935"/>
    </source>
</evidence>
<organism evidence="13 14">
    <name type="scientific">Magnaporthiopsis poae (strain ATCC 64411 / 73-15)</name>
    <name type="common">Kentucky bluegrass fungus</name>
    <name type="synonym">Magnaporthe poae</name>
    <dbReference type="NCBI Taxonomy" id="644358"/>
    <lineage>
        <taxon>Eukaryota</taxon>
        <taxon>Fungi</taxon>
        <taxon>Dikarya</taxon>
        <taxon>Ascomycota</taxon>
        <taxon>Pezizomycotina</taxon>
        <taxon>Sordariomycetes</taxon>
        <taxon>Sordariomycetidae</taxon>
        <taxon>Magnaporthales</taxon>
        <taxon>Magnaporthaceae</taxon>
        <taxon>Magnaporthiopsis</taxon>
    </lineage>
</organism>
<dbReference type="InterPro" id="IPR036460">
    <property type="entry name" value="Cu_amine_oxidase_C_sf"/>
</dbReference>
<dbReference type="Pfam" id="PF01179">
    <property type="entry name" value="Cu_amine_oxid"/>
    <property type="match status" value="1"/>
</dbReference>
<dbReference type="InterPro" id="IPR015798">
    <property type="entry name" value="Cu_amine_oxidase_C"/>
</dbReference>
<dbReference type="eggNOG" id="KOG1186">
    <property type="taxonomic scope" value="Eukaryota"/>
</dbReference>
<name>A0A0C4EBB2_MAGP6</name>
<sequence>MKFLLALASLATGLASTAASELVAENVRAEKRAVNSTYIPVKAPRDNLWSKITDQEQRDILSFIGREQNKSIPAELNFDQSTIWQLAPNKTEASLYLSGQGAKPKRYARILGDGDCVTREYMIGPLPVNNETRAVSLDYLYRGNATLVSKSKWCDPNWGNATLRRQAADEARKISVVYKRALERRENKSPYEEKLLWDGNKLPHDDKEPPVSIAPGGARYEYDPEQNYVSWMDFSFFVATGPAGVSVHDIRYKGERVVYELGMQEALAHYAGPDRVQTYASYIDVTVGFTTYNMIPGYDCPSYATYTDAFCLFEYTKDFPLSRHYVKEQNTYHAAKNTAFLLRTVNTVGNYDYMITYEFRLDGSIEILVRASGYIQGSTSVDEKDIWDYGFHIRKGLSGSMHDHVLNFKADLDILGTKNSLFKTQFVPHSQVFPWSNGSVVNTMKANRSFVTNEDQGRINWAANSAATYAVVNRDKLNENGEFPGYKIHPTTGSSIHVTVQNSTVFPREINWATHPLYAVRRKDTEPVSAHPVAVWDKGKPPFVDFDSFFDGESPEQEDLVIYFNLGMHHMPDMYDLPVTTFLDAQSGMTLRPQNYLPSNGWLSTRQQIHIENRKVDTYGREDLKGSYDLANTKPPFYPGLI</sequence>
<reference evidence="12" key="2">
    <citation type="submission" date="2010-05" db="EMBL/GenBank/DDBJ databases">
        <title>The Genome Sequence of Magnaporthe poae strain ATCC 64411.</title>
        <authorList>
            <consortium name="The Broad Institute Genome Sequencing Platform"/>
            <consortium name="Broad Institute Genome Sequencing Center for Infectious Disease"/>
            <person name="Ma L.-J."/>
            <person name="Dead R."/>
            <person name="Young S."/>
            <person name="Zeng Q."/>
            <person name="Koehrsen M."/>
            <person name="Alvarado L."/>
            <person name="Berlin A."/>
            <person name="Chapman S.B."/>
            <person name="Chen Z."/>
            <person name="Freedman E."/>
            <person name="Gellesch M."/>
            <person name="Goldberg J."/>
            <person name="Griggs A."/>
            <person name="Gujja S."/>
            <person name="Heilman E.R."/>
            <person name="Heiman D."/>
            <person name="Hepburn T."/>
            <person name="Howarth C."/>
            <person name="Jen D."/>
            <person name="Larson L."/>
            <person name="Mehta T."/>
            <person name="Neiman D."/>
            <person name="Pearson M."/>
            <person name="Roberts A."/>
            <person name="Saif S."/>
            <person name="Shea T."/>
            <person name="Shenoy N."/>
            <person name="Sisk P."/>
            <person name="Stolte C."/>
            <person name="Sykes S."/>
            <person name="Walk T."/>
            <person name="White J."/>
            <person name="Yandava C."/>
            <person name="Haas B."/>
            <person name="Nusbaum C."/>
            <person name="Birren B."/>
        </authorList>
    </citation>
    <scope>NUCLEOTIDE SEQUENCE</scope>
    <source>
        <strain evidence="12">ATCC 64411</strain>
    </source>
</reference>
<dbReference type="PANTHER" id="PTHR10638:SF20">
    <property type="entry name" value="AMINE OXIDASE"/>
    <property type="match status" value="1"/>
</dbReference>
<feature type="signal peptide" evidence="10">
    <location>
        <begin position="1"/>
        <end position="19"/>
    </location>
</feature>
<evidence type="ECO:0000259" key="11">
    <source>
        <dbReference type="Pfam" id="PF01179"/>
    </source>
</evidence>
<dbReference type="STRING" id="644358.A0A0C4EBB2"/>
<feature type="active site" description="Proton acceptor" evidence="7">
    <location>
        <position position="284"/>
    </location>
</feature>
<comment type="PTM">
    <text evidence="8 9">Topaquinone (TPQ) is generated by copper-dependent autoxidation of a specific tyrosyl residue.</text>
</comment>
<comment type="similarity">
    <text evidence="2 9">Belongs to the copper/topaquinone oxidase family.</text>
</comment>
<evidence type="ECO:0000313" key="14">
    <source>
        <dbReference type="Proteomes" id="UP000011715"/>
    </source>
</evidence>
<proteinExistence type="inferred from homology"/>
<dbReference type="OMA" id="NERTIPW"/>
<dbReference type="InterPro" id="IPR000269">
    <property type="entry name" value="Cu_amine_oxidase"/>
</dbReference>
<feature type="chain" id="PRO_5010907131" description="Amine oxidase" evidence="10">
    <location>
        <begin position="20"/>
        <end position="642"/>
    </location>
</feature>
<dbReference type="SUPFAM" id="SSF49998">
    <property type="entry name" value="Amine oxidase catalytic domain"/>
    <property type="match status" value="1"/>
</dbReference>
<evidence type="ECO:0000256" key="5">
    <source>
        <dbReference type="ARBA" id="ARBA00023002"/>
    </source>
</evidence>
<reference evidence="14" key="1">
    <citation type="submission" date="2010-05" db="EMBL/GenBank/DDBJ databases">
        <title>The genome sequence of Magnaporthe poae strain ATCC 64411.</title>
        <authorList>
            <person name="Ma L.-J."/>
            <person name="Dead R."/>
            <person name="Young S."/>
            <person name="Zeng Q."/>
            <person name="Koehrsen M."/>
            <person name="Alvarado L."/>
            <person name="Berlin A."/>
            <person name="Chapman S.B."/>
            <person name="Chen Z."/>
            <person name="Freedman E."/>
            <person name="Gellesch M."/>
            <person name="Goldberg J."/>
            <person name="Griggs A."/>
            <person name="Gujja S."/>
            <person name="Heilman E.R."/>
            <person name="Heiman D."/>
            <person name="Hepburn T."/>
            <person name="Howarth C."/>
            <person name="Jen D."/>
            <person name="Larson L."/>
            <person name="Mehta T."/>
            <person name="Neiman D."/>
            <person name="Pearson M."/>
            <person name="Roberts A."/>
            <person name="Saif S."/>
            <person name="Shea T."/>
            <person name="Shenoy N."/>
            <person name="Sisk P."/>
            <person name="Stolte C."/>
            <person name="Sykes S."/>
            <person name="Walk T."/>
            <person name="White J."/>
            <person name="Yandava C."/>
            <person name="Haas B."/>
            <person name="Nusbaum C."/>
            <person name="Birren B."/>
        </authorList>
    </citation>
    <scope>NUCLEOTIDE SEQUENCE [LARGE SCALE GENOMIC DNA]</scope>
    <source>
        <strain evidence="14">ATCC 64411 / 73-15</strain>
    </source>
</reference>
<dbReference type="GO" id="GO:0005886">
    <property type="term" value="C:plasma membrane"/>
    <property type="evidence" value="ECO:0007669"/>
    <property type="project" value="TreeGrafter"/>
</dbReference>
<keyword evidence="3 9" id="KW-0479">Metal-binding</keyword>
<evidence type="ECO:0000256" key="2">
    <source>
        <dbReference type="ARBA" id="ARBA00007983"/>
    </source>
</evidence>